<evidence type="ECO:0000256" key="5">
    <source>
        <dbReference type="PROSITE-ProRule" id="PRU00277"/>
    </source>
</evidence>
<comment type="catalytic activity">
    <reaction evidence="1 5 6">
        <text>[protein]-peptidylproline (omega=180) = [protein]-peptidylproline (omega=0)</text>
        <dbReference type="Rhea" id="RHEA:16237"/>
        <dbReference type="Rhea" id="RHEA-COMP:10747"/>
        <dbReference type="Rhea" id="RHEA-COMP:10748"/>
        <dbReference type="ChEBI" id="CHEBI:83833"/>
        <dbReference type="ChEBI" id="CHEBI:83834"/>
        <dbReference type="EC" id="5.2.1.8"/>
    </reaction>
</comment>
<dbReference type="Gene3D" id="3.10.50.40">
    <property type="match status" value="1"/>
</dbReference>
<dbReference type="GO" id="GO:0003755">
    <property type="term" value="F:peptidyl-prolyl cis-trans isomerase activity"/>
    <property type="evidence" value="ECO:0007669"/>
    <property type="project" value="UniProtKB-EC"/>
</dbReference>
<organism evidence="8 9">
    <name type="scientific">Pontibacter rugosus</name>
    <dbReference type="NCBI Taxonomy" id="1745966"/>
    <lineage>
        <taxon>Bacteria</taxon>
        <taxon>Pseudomonadati</taxon>
        <taxon>Bacteroidota</taxon>
        <taxon>Cytophagia</taxon>
        <taxon>Cytophagales</taxon>
        <taxon>Hymenobacteraceae</taxon>
        <taxon>Pontibacter</taxon>
    </lineage>
</organism>
<keyword evidence="9" id="KW-1185">Reference proteome</keyword>
<evidence type="ECO:0000256" key="3">
    <source>
        <dbReference type="ARBA" id="ARBA00023110"/>
    </source>
</evidence>
<sequence length="170" mass="18984">MLQNSINNNRSGLVGALLLFVLTFSFSACEDKLTIDNRRGENDKQIQDYLRANNIDPATLVNTKSGLYYQKLEEGTGAKVYAGDNVSVHYKGTLLNGTEFDTSYDDNKPLELKVGVGQVIRGWDEGLQLMKEGEKGRLFVPAYLAYEGQNRGTIPPYSVLVFEMHIVDIK</sequence>
<dbReference type="EC" id="5.2.1.8" evidence="6"/>
<evidence type="ECO:0000256" key="1">
    <source>
        <dbReference type="ARBA" id="ARBA00000971"/>
    </source>
</evidence>
<dbReference type="InterPro" id="IPR046357">
    <property type="entry name" value="PPIase_dom_sf"/>
</dbReference>
<keyword evidence="3 5" id="KW-0697">Rotamase</keyword>
<dbReference type="PROSITE" id="PS50059">
    <property type="entry name" value="FKBP_PPIASE"/>
    <property type="match status" value="1"/>
</dbReference>
<dbReference type="RefSeq" id="WP_377522143.1">
    <property type="nucleotide sequence ID" value="NZ_JBHTLD010000004.1"/>
</dbReference>
<dbReference type="PANTHER" id="PTHR43811:SF19">
    <property type="entry name" value="39 KDA FK506-BINDING NUCLEAR PROTEIN"/>
    <property type="match status" value="1"/>
</dbReference>
<proteinExistence type="inferred from homology"/>
<comment type="similarity">
    <text evidence="2 6">Belongs to the FKBP-type PPIase family.</text>
</comment>
<dbReference type="PANTHER" id="PTHR43811">
    <property type="entry name" value="FKBP-TYPE PEPTIDYL-PROLYL CIS-TRANS ISOMERASE FKPA"/>
    <property type="match status" value="1"/>
</dbReference>
<accession>A0ABW3SJI5</accession>
<name>A0ABW3SJI5_9BACT</name>
<comment type="caution">
    <text evidence="8">The sequence shown here is derived from an EMBL/GenBank/DDBJ whole genome shotgun (WGS) entry which is preliminary data.</text>
</comment>
<evidence type="ECO:0000256" key="6">
    <source>
        <dbReference type="RuleBase" id="RU003915"/>
    </source>
</evidence>
<evidence type="ECO:0000259" key="7">
    <source>
        <dbReference type="PROSITE" id="PS50059"/>
    </source>
</evidence>
<evidence type="ECO:0000313" key="8">
    <source>
        <dbReference type="EMBL" id="MFD1184740.1"/>
    </source>
</evidence>
<protein>
    <recommendedName>
        <fullName evidence="6">Peptidyl-prolyl cis-trans isomerase</fullName>
        <ecNumber evidence="6">5.2.1.8</ecNumber>
    </recommendedName>
</protein>
<gene>
    <name evidence="8" type="ORF">ACFQ2O_00885</name>
</gene>
<keyword evidence="4 5" id="KW-0413">Isomerase</keyword>
<evidence type="ECO:0000313" key="9">
    <source>
        <dbReference type="Proteomes" id="UP001597094"/>
    </source>
</evidence>
<dbReference type="SUPFAM" id="SSF54534">
    <property type="entry name" value="FKBP-like"/>
    <property type="match status" value="1"/>
</dbReference>
<dbReference type="Pfam" id="PF00254">
    <property type="entry name" value="FKBP_C"/>
    <property type="match status" value="1"/>
</dbReference>
<feature type="domain" description="PPIase FKBP-type" evidence="7">
    <location>
        <begin position="83"/>
        <end position="170"/>
    </location>
</feature>
<dbReference type="Proteomes" id="UP001597094">
    <property type="component" value="Unassembled WGS sequence"/>
</dbReference>
<dbReference type="EMBL" id="JBHTLD010000004">
    <property type="protein sequence ID" value="MFD1184740.1"/>
    <property type="molecule type" value="Genomic_DNA"/>
</dbReference>
<evidence type="ECO:0000256" key="2">
    <source>
        <dbReference type="ARBA" id="ARBA00006577"/>
    </source>
</evidence>
<reference evidence="9" key="1">
    <citation type="journal article" date="2019" name="Int. J. Syst. Evol. Microbiol.">
        <title>The Global Catalogue of Microorganisms (GCM) 10K type strain sequencing project: providing services to taxonomists for standard genome sequencing and annotation.</title>
        <authorList>
            <consortium name="The Broad Institute Genomics Platform"/>
            <consortium name="The Broad Institute Genome Sequencing Center for Infectious Disease"/>
            <person name="Wu L."/>
            <person name="Ma J."/>
        </authorList>
    </citation>
    <scope>NUCLEOTIDE SEQUENCE [LARGE SCALE GENOMIC DNA]</scope>
    <source>
        <strain evidence="9">JCM 31319</strain>
    </source>
</reference>
<dbReference type="InterPro" id="IPR001179">
    <property type="entry name" value="PPIase_FKBP_dom"/>
</dbReference>
<evidence type="ECO:0000256" key="4">
    <source>
        <dbReference type="ARBA" id="ARBA00023235"/>
    </source>
</evidence>